<feature type="coiled-coil region" evidence="1">
    <location>
        <begin position="2"/>
        <end position="78"/>
    </location>
</feature>
<protein>
    <submittedName>
        <fullName evidence="3">Uncharacterized protein LOC120273390 isoform X2</fullName>
    </submittedName>
</protein>
<keyword evidence="1" id="KW-0175">Coiled coil</keyword>
<dbReference type="GeneID" id="120273390"/>
<proteinExistence type="predicted"/>
<evidence type="ECO:0000256" key="1">
    <source>
        <dbReference type="SAM" id="Coils"/>
    </source>
</evidence>
<dbReference type="PANTHER" id="PTHR38377">
    <property type="entry name" value="THREONINE-TRNA LIGASE 2"/>
    <property type="match status" value="1"/>
</dbReference>
<accession>A0AB40C7X6</accession>
<dbReference type="RefSeq" id="XP_039135951.1">
    <property type="nucleotide sequence ID" value="XM_039280017.1"/>
</dbReference>
<evidence type="ECO:0000313" key="2">
    <source>
        <dbReference type="Proteomes" id="UP001515500"/>
    </source>
</evidence>
<dbReference type="AlphaFoldDB" id="A0AB40C7X6"/>
<reference evidence="3" key="1">
    <citation type="submission" date="2025-08" db="UniProtKB">
        <authorList>
            <consortium name="RefSeq"/>
        </authorList>
    </citation>
    <scope>IDENTIFICATION</scope>
</reference>
<organism evidence="2 3">
    <name type="scientific">Dioscorea cayennensis subsp. rotundata</name>
    <name type="common">White Guinea yam</name>
    <name type="synonym">Dioscorea rotundata</name>
    <dbReference type="NCBI Taxonomy" id="55577"/>
    <lineage>
        <taxon>Eukaryota</taxon>
        <taxon>Viridiplantae</taxon>
        <taxon>Streptophyta</taxon>
        <taxon>Embryophyta</taxon>
        <taxon>Tracheophyta</taxon>
        <taxon>Spermatophyta</taxon>
        <taxon>Magnoliopsida</taxon>
        <taxon>Liliopsida</taxon>
        <taxon>Dioscoreales</taxon>
        <taxon>Dioscoreaceae</taxon>
        <taxon>Dioscorea</taxon>
    </lineage>
</organism>
<name>A0AB40C7X6_DIOCR</name>
<sequence>MAENMEQILKSFNQRAAEAEERLAKLEALLANIMLGAVDTESSASTIKELQSKLETAQSELQSEREKASKEIQKLEYRILLLVRALREADSKLASLAVK</sequence>
<keyword evidence="2" id="KW-1185">Reference proteome</keyword>
<gene>
    <name evidence="3" type="primary">LOC120273390</name>
</gene>
<dbReference type="PANTHER" id="PTHR38377:SF1">
    <property type="entry name" value="THREONINE-TRNA LIGASE 2"/>
    <property type="match status" value="1"/>
</dbReference>
<dbReference type="Proteomes" id="UP001515500">
    <property type="component" value="Chromosome 12"/>
</dbReference>
<evidence type="ECO:0000313" key="3">
    <source>
        <dbReference type="RefSeq" id="XP_039135951.1"/>
    </source>
</evidence>